<evidence type="ECO:0000313" key="2">
    <source>
        <dbReference type="EMBL" id="KAL0070096.1"/>
    </source>
</evidence>
<gene>
    <name evidence="2" type="ORF">AAF712_002583</name>
</gene>
<reference evidence="2 3" key="1">
    <citation type="submission" date="2024-05" db="EMBL/GenBank/DDBJ databases">
        <title>A draft genome resource for the thread blight pathogen Marasmius tenuissimus strain MS-2.</title>
        <authorList>
            <person name="Yulfo-Soto G.E."/>
            <person name="Baruah I.K."/>
            <person name="Amoako-Attah I."/>
            <person name="Bukari Y."/>
            <person name="Meinhardt L.W."/>
            <person name="Bailey B.A."/>
            <person name="Cohen S.P."/>
        </authorList>
    </citation>
    <scope>NUCLEOTIDE SEQUENCE [LARGE SCALE GENOMIC DNA]</scope>
    <source>
        <strain evidence="2 3">MS-2</strain>
    </source>
</reference>
<feature type="compositionally biased region" description="Basic and acidic residues" evidence="1">
    <location>
        <begin position="342"/>
        <end position="351"/>
    </location>
</feature>
<feature type="compositionally biased region" description="Acidic residues" evidence="1">
    <location>
        <begin position="475"/>
        <end position="486"/>
    </location>
</feature>
<feature type="compositionally biased region" description="Polar residues" evidence="1">
    <location>
        <begin position="445"/>
        <end position="474"/>
    </location>
</feature>
<feature type="compositionally biased region" description="Basic residues" evidence="1">
    <location>
        <begin position="203"/>
        <end position="213"/>
    </location>
</feature>
<accession>A0ABR3A9Q1</accession>
<feature type="compositionally biased region" description="Polar residues" evidence="1">
    <location>
        <begin position="313"/>
        <end position="341"/>
    </location>
</feature>
<feature type="compositionally biased region" description="Polar residues" evidence="1">
    <location>
        <begin position="514"/>
        <end position="527"/>
    </location>
</feature>
<proteinExistence type="predicted"/>
<feature type="region of interest" description="Disordered" evidence="1">
    <location>
        <begin position="269"/>
        <end position="537"/>
    </location>
</feature>
<dbReference type="EMBL" id="JBBXMP010000008">
    <property type="protein sequence ID" value="KAL0070096.1"/>
    <property type="molecule type" value="Genomic_DNA"/>
</dbReference>
<feature type="region of interest" description="Disordered" evidence="1">
    <location>
        <begin position="190"/>
        <end position="223"/>
    </location>
</feature>
<dbReference type="Gene3D" id="1.20.58.2130">
    <property type="match status" value="1"/>
</dbReference>
<feature type="compositionally biased region" description="Polar residues" evidence="1">
    <location>
        <begin position="380"/>
        <end position="404"/>
    </location>
</feature>
<evidence type="ECO:0000313" key="3">
    <source>
        <dbReference type="Proteomes" id="UP001437256"/>
    </source>
</evidence>
<keyword evidence="3" id="KW-1185">Reference proteome</keyword>
<evidence type="ECO:0000256" key="1">
    <source>
        <dbReference type="SAM" id="MobiDB-lite"/>
    </source>
</evidence>
<comment type="caution">
    <text evidence="2">The sequence shown here is derived from an EMBL/GenBank/DDBJ whole genome shotgun (WGS) entry which is preliminary data.</text>
</comment>
<evidence type="ECO:0008006" key="4">
    <source>
        <dbReference type="Google" id="ProtNLM"/>
    </source>
</evidence>
<dbReference type="Proteomes" id="UP001437256">
    <property type="component" value="Unassembled WGS sequence"/>
</dbReference>
<protein>
    <recommendedName>
        <fullName evidence="4">DNA replication regulator Sld3 C-terminal domain-containing protein</fullName>
    </recommendedName>
</protein>
<sequence length="537" mass="59812">MAFISNLSRNLQLTPKINWTTTQEKSVLRDYPFTDLAQETPDQYVARTYLQFLWLPESIMSLNRLAPAMRRVNVASGSSQSEELQVHPLHELLDPLLHTPRTAANKYHQELPQILSDGGGAGEVEESMMWHALSYEKGDEEFEAMRNMNPDMSVWEDERWRTNWLQRMEKREIQIQILLHFLLLSLPGPSPPPLPPPPELSSVKRRKQLRKKPAPTPSTEDRLESFMDKLSTWQLMVDLSTSPSKNKKRDEDDLDWMQSFCQNLHSKLFPQSPFTDEEDESETQVTPPVDAGPAETRPTKRARTISNLAPPKSASTSRFPSPALSTTSSHVDSKQRQSSKQPESRKLERSRSLSLSLAEEERERRRASSTGPSRMLTREISMSRSFKNIAKAQQQAGSESQGTALKSGMEVKPAKSTSSKDPGVTLVEATPAKPKESKVRALSRAASQSQTLVPESPTKSSTGLMRMLSRTSTIDEGEEGEEEDEWQLPGTSSPAPLFLPGEDGSDGSDDELQLASQGGSVMATPTKTGKGGTRALC</sequence>
<organism evidence="2 3">
    <name type="scientific">Marasmius tenuissimus</name>
    <dbReference type="NCBI Taxonomy" id="585030"/>
    <lineage>
        <taxon>Eukaryota</taxon>
        <taxon>Fungi</taxon>
        <taxon>Dikarya</taxon>
        <taxon>Basidiomycota</taxon>
        <taxon>Agaricomycotina</taxon>
        <taxon>Agaricomycetes</taxon>
        <taxon>Agaricomycetidae</taxon>
        <taxon>Agaricales</taxon>
        <taxon>Marasmiineae</taxon>
        <taxon>Marasmiaceae</taxon>
        <taxon>Marasmius</taxon>
    </lineage>
</organism>
<feature type="compositionally biased region" description="Pro residues" evidence="1">
    <location>
        <begin position="190"/>
        <end position="199"/>
    </location>
</feature>
<name>A0ABR3A9Q1_9AGAR</name>
<feature type="compositionally biased region" description="Acidic residues" evidence="1">
    <location>
        <begin position="503"/>
        <end position="512"/>
    </location>
</feature>